<dbReference type="Proteomes" id="UP000078046">
    <property type="component" value="Unassembled WGS sequence"/>
</dbReference>
<protein>
    <submittedName>
        <fullName evidence="1">Uncharacterized protein</fullName>
    </submittedName>
</protein>
<organism evidence="1 2">
    <name type="scientific">Intoshia linei</name>
    <dbReference type="NCBI Taxonomy" id="1819745"/>
    <lineage>
        <taxon>Eukaryota</taxon>
        <taxon>Metazoa</taxon>
        <taxon>Spiralia</taxon>
        <taxon>Lophotrochozoa</taxon>
        <taxon>Mesozoa</taxon>
        <taxon>Orthonectida</taxon>
        <taxon>Rhopaluridae</taxon>
        <taxon>Intoshia</taxon>
    </lineage>
</organism>
<gene>
    <name evidence="1" type="ORF">A3Q56_06375</name>
</gene>
<comment type="caution">
    <text evidence="1">The sequence shown here is derived from an EMBL/GenBank/DDBJ whole genome shotgun (WGS) entry which is preliminary data.</text>
</comment>
<keyword evidence="2" id="KW-1185">Reference proteome</keyword>
<name>A0A177AV57_9BILA</name>
<sequence>MNSNFRNSKGTTREEWNNWPTVEFDDLTTSFAMLQYIQQLIRKESNNMEQILTPIIEEEFEWQFEMIVTISLRYV</sequence>
<proteinExistence type="predicted"/>
<accession>A0A177AV57</accession>
<evidence type="ECO:0000313" key="2">
    <source>
        <dbReference type="Proteomes" id="UP000078046"/>
    </source>
</evidence>
<dbReference type="AlphaFoldDB" id="A0A177AV57"/>
<evidence type="ECO:0000313" key="1">
    <source>
        <dbReference type="EMBL" id="OAF65898.1"/>
    </source>
</evidence>
<dbReference type="EMBL" id="LWCA01001106">
    <property type="protein sequence ID" value="OAF65898.1"/>
    <property type="molecule type" value="Genomic_DNA"/>
</dbReference>
<dbReference type="OrthoDB" id="184876at2759"/>
<reference evidence="1 2" key="1">
    <citation type="submission" date="2016-04" db="EMBL/GenBank/DDBJ databases">
        <title>The genome of Intoshia linei affirms orthonectids as highly simplified spiralians.</title>
        <authorList>
            <person name="Mikhailov K.V."/>
            <person name="Slusarev G.S."/>
            <person name="Nikitin M.A."/>
            <person name="Logacheva M.D."/>
            <person name="Penin A."/>
            <person name="Aleoshin V."/>
            <person name="Panchin Y.V."/>
        </authorList>
    </citation>
    <scope>NUCLEOTIDE SEQUENCE [LARGE SCALE GENOMIC DNA]</scope>
    <source>
        <strain evidence="1">Intl2013</strain>
        <tissue evidence="1">Whole animal</tissue>
    </source>
</reference>